<dbReference type="VEuPathDB" id="FungiDB:I302_05135"/>
<reference evidence="3" key="1">
    <citation type="submission" date="2013-07" db="EMBL/GenBank/DDBJ databases">
        <title>The Genome Sequence of Cryptococcus bestiolae CBS10118.</title>
        <authorList>
            <consortium name="The Broad Institute Genome Sequencing Platform"/>
            <person name="Cuomo C."/>
            <person name="Litvintseva A."/>
            <person name="Chen Y."/>
            <person name="Heitman J."/>
            <person name="Sun S."/>
            <person name="Springer D."/>
            <person name="Dromer F."/>
            <person name="Young S.K."/>
            <person name="Zeng Q."/>
            <person name="Gargeya S."/>
            <person name="Fitzgerald M."/>
            <person name="Abouelleil A."/>
            <person name="Alvarado L."/>
            <person name="Berlin A.M."/>
            <person name="Chapman S.B."/>
            <person name="Dewar J."/>
            <person name="Goldberg J."/>
            <person name="Griggs A."/>
            <person name="Gujja S."/>
            <person name="Hansen M."/>
            <person name="Howarth C."/>
            <person name="Imamovic A."/>
            <person name="Larimer J."/>
            <person name="McCowan C."/>
            <person name="Murphy C."/>
            <person name="Pearson M."/>
            <person name="Priest M."/>
            <person name="Roberts A."/>
            <person name="Saif S."/>
            <person name="Shea T."/>
            <person name="Sykes S."/>
            <person name="Wortman J."/>
            <person name="Nusbaum C."/>
            <person name="Birren B."/>
        </authorList>
    </citation>
    <scope>NUCLEOTIDE SEQUENCE [LARGE SCALE GENOMIC DNA]</scope>
    <source>
        <strain evidence="3">CBS 10118</strain>
    </source>
</reference>
<accession>A0A1B9G2S3</accession>
<reference evidence="3" key="2">
    <citation type="submission" date="2014-01" db="EMBL/GenBank/DDBJ databases">
        <title>Evolution of pathogenesis and genome organization in the Tremellales.</title>
        <authorList>
            <person name="Cuomo C."/>
            <person name="Litvintseva A."/>
            <person name="Heitman J."/>
            <person name="Chen Y."/>
            <person name="Sun S."/>
            <person name="Springer D."/>
            <person name="Dromer F."/>
            <person name="Young S."/>
            <person name="Zeng Q."/>
            <person name="Chapman S."/>
            <person name="Gujja S."/>
            <person name="Saif S."/>
            <person name="Birren B."/>
        </authorList>
    </citation>
    <scope>NUCLEOTIDE SEQUENCE</scope>
    <source>
        <strain evidence="3">CBS 10118</strain>
    </source>
</reference>
<dbReference type="CDD" id="cd03784">
    <property type="entry name" value="GT1_Gtf-like"/>
    <property type="match status" value="1"/>
</dbReference>
<dbReference type="SUPFAM" id="SSF53756">
    <property type="entry name" value="UDP-Glycosyltransferase/glycogen phosphorylase"/>
    <property type="match status" value="1"/>
</dbReference>
<evidence type="ECO:0008006" key="4">
    <source>
        <dbReference type="Google" id="ProtNLM"/>
    </source>
</evidence>
<sequence>MSPKGETDAMSTREQPRRPLLLRIWGHLRPAISFIPNLLSRSPSSLITILVPVSNSKPASQEFQRYGLDTNDKVKIIHYGAKENAKEIAYTKGNELVVQIRELIGAIGANYGKILKCEPVHDTLLEKDVETHPITPHVAITSITTTQFTVPICEKINKELQKDVKLALWTPTGVEHAAWVMCNLPEGETYRERAKRIFEAPDEEKKKVYNEVLGENEEVVNVPGAAPIYTYEAQPNRNDTFFRIVYPILPILPRVTMIHPYPAFLGQKYKKAAEESGYDVLQIGQQIPADPQIGLPDGPLKQFLDEALEEKGKDSVIYISFGTLYFAPSLEQLSILLDVLISLDKRFILSLGIASPDIQTMVKDKFDSNGQGKGIYVDWAPQLSVLKHEATGWFLTHGGANSVIEAMRARTPMLFWPADIDQVWISNAFSRIHQAGYEFLQIRNGPNIGRKTYTGVKVEGTKQAIQNEFTFVFSSLEDKEFGGKWREGVEELGRKMEDDSAAEEDWRKLVDL</sequence>
<dbReference type="EMBL" id="KI894021">
    <property type="protein sequence ID" value="OCF25319.1"/>
    <property type="molecule type" value="Genomic_DNA"/>
</dbReference>
<evidence type="ECO:0000256" key="1">
    <source>
        <dbReference type="ARBA" id="ARBA00009995"/>
    </source>
</evidence>
<keyword evidence="2" id="KW-0808">Transferase</keyword>
<dbReference type="GO" id="GO:0035251">
    <property type="term" value="F:UDP-glucosyltransferase activity"/>
    <property type="evidence" value="ECO:0007669"/>
    <property type="project" value="TreeGrafter"/>
</dbReference>
<comment type="similarity">
    <text evidence="1">Belongs to the UDP-glycosyltransferase family.</text>
</comment>
<dbReference type="PANTHER" id="PTHR48047">
    <property type="entry name" value="GLYCOSYLTRANSFERASE"/>
    <property type="match status" value="1"/>
</dbReference>
<evidence type="ECO:0000256" key="2">
    <source>
        <dbReference type="ARBA" id="ARBA00022679"/>
    </source>
</evidence>
<gene>
    <name evidence="3" type="ORF">I302_05135</name>
</gene>
<dbReference type="InterPro" id="IPR002213">
    <property type="entry name" value="UDP_glucos_trans"/>
</dbReference>
<name>A0A1B9G2S3_9TREE</name>
<dbReference type="Gene3D" id="3.40.50.2000">
    <property type="entry name" value="Glycogen Phosphorylase B"/>
    <property type="match status" value="1"/>
</dbReference>
<dbReference type="Pfam" id="PF00201">
    <property type="entry name" value="UDPGT"/>
    <property type="match status" value="1"/>
</dbReference>
<proteinExistence type="inferred from homology"/>
<dbReference type="OrthoDB" id="5835829at2759"/>
<protein>
    <recommendedName>
        <fullName evidence="4">UDP-glycosyltransferases domain-containing protein</fullName>
    </recommendedName>
</protein>
<organism evidence="3">
    <name type="scientific">Kwoniella bestiolae CBS 10118</name>
    <dbReference type="NCBI Taxonomy" id="1296100"/>
    <lineage>
        <taxon>Eukaryota</taxon>
        <taxon>Fungi</taxon>
        <taxon>Dikarya</taxon>
        <taxon>Basidiomycota</taxon>
        <taxon>Agaricomycotina</taxon>
        <taxon>Tremellomycetes</taxon>
        <taxon>Tremellales</taxon>
        <taxon>Cryptococcaceae</taxon>
        <taxon>Kwoniella</taxon>
    </lineage>
</organism>
<evidence type="ECO:0000313" key="3">
    <source>
        <dbReference type="EMBL" id="OCF25319.1"/>
    </source>
</evidence>
<dbReference type="AlphaFoldDB" id="A0A1B9G2S3"/>